<proteinExistence type="predicted"/>
<gene>
    <name evidence="4" type="ORF">AB1Y20_021856</name>
</gene>
<keyword evidence="5" id="KW-1185">Reference proteome</keyword>
<keyword evidence="1" id="KW-0343">GTPase activation</keyword>
<accession>A0AB34JNP0</accession>
<evidence type="ECO:0000313" key="4">
    <source>
        <dbReference type="EMBL" id="KAL1522219.1"/>
    </source>
</evidence>
<dbReference type="Gene3D" id="3.80.10.10">
    <property type="entry name" value="Ribonuclease Inhibitor"/>
    <property type="match status" value="1"/>
</dbReference>
<dbReference type="InterPro" id="IPR032675">
    <property type="entry name" value="LRR_dom_sf"/>
</dbReference>
<keyword evidence="3" id="KW-0677">Repeat</keyword>
<dbReference type="GO" id="GO:0031267">
    <property type="term" value="F:small GTPase binding"/>
    <property type="evidence" value="ECO:0007669"/>
    <property type="project" value="TreeGrafter"/>
</dbReference>
<name>A0AB34JNP0_PRYPA</name>
<dbReference type="EMBL" id="JBGBPQ010000007">
    <property type="protein sequence ID" value="KAL1522219.1"/>
    <property type="molecule type" value="Genomic_DNA"/>
</dbReference>
<dbReference type="GO" id="GO:0005096">
    <property type="term" value="F:GTPase activator activity"/>
    <property type="evidence" value="ECO:0007669"/>
    <property type="project" value="UniProtKB-KW"/>
</dbReference>
<dbReference type="InterPro" id="IPR001611">
    <property type="entry name" value="Leu-rich_rpt"/>
</dbReference>
<dbReference type="GO" id="GO:0006913">
    <property type="term" value="P:nucleocytoplasmic transport"/>
    <property type="evidence" value="ECO:0007669"/>
    <property type="project" value="TreeGrafter"/>
</dbReference>
<protein>
    <submittedName>
        <fullName evidence="4">Uncharacterized protein</fullName>
    </submittedName>
</protein>
<dbReference type="GO" id="GO:0048471">
    <property type="term" value="C:perinuclear region of cytoplasm"/>
    <property type="evidence" value="ECO:0007669"/>
    <property type="project" value="TreeGrafter"/>
</dbReference>
<dbReference type="GO" id="GO:0005634">
    <property type="term" value="C:nucleus"/>
    <property type="evidence" value="ECO:0007669"/>
    <property type="project" value="TreeGrafter"/>
</dbReference>
<dbReference type="PANTHER" id="PTHR24113">
    <property type="entry name" value="RAN GTPASE-ACTIVATING PROTEIN 1"/>
    <property type="match status" value="1"/>
</dbReference>
<dbReference type="SMART" id="SM00368">
    <property type="entry name" value="LRR_RI"/>
    <property type="match status" value="4"/>
</dbReference>
<dbReference type="InterPro" id="IPR027038">
    <property type="entry name" value="RanGap"/>
</dbReference>
<reference evidence="4 5" key="1">
    <citation type="journal article" date="2024" name="Science">
        <title>Giant polyketide synthase enzymes in the biosynthesis of giant marine polyether toxins.</title>
        <authorList>
            <person name="Fallon T.R."/>
            <person name="Shende V.V."/>
            <person name="Wierzbicki I.H."/>
            <person name="Pendleton A.L."/>
            <person name="Watervoot N.F."/>
            <person name="Auber R.P."/>
            <person name="Gonzalez D.J."/>
            <person name="Wisecaver J.H."/>
            <person name="Moore B.S."/>
        </authorList>
    </citation>
    <scope>NUCLEOTIDE SEQUENCE [LARGE SCALE GENOMIC DNA]</scope>
    <source>
        <strain evidence="4 5">12B1</strain>
    </source>
</reference>
<sequence>MTSDGALLPCPPPPAAAVPSFDALPGDVLQLIGAHLPLPSLVAAARCSTRLHAALLLPLLTDKLRSEAELLLPRLTRCPPAPLATELLDVSSLHLSTFHAAVLAHLLCTYKPHPINCRTPPPLLPHCRVEVVRIAEAHLPVGRMMRGAALDPLKYDSHRLQLQDVAFLCGMFAHGAGRRFRLASSCITDGAVATLARSLEAGTPHLRHLTLADNLITSAGSDALARHYPRGLRRLRELSLGCNAIQSLDGLADAFACGGAALEWLELQHNQIDDDGAKALSRALSGGHLSQLAVLVLEDNVIDAAGVRALVDVATRHFTRLQLLDLEHNRRSDETVVYSHPNSISAAL</sequence>
<evidence type="ECO:0000256" key="3">
    <source>
        <dbReference type="ARBA" id="ARBA00022737"/>
    </source>
</evidence>
<keyword evidence="2" id="KW-0433">Leucine-rich repeat</keyword>
<dbReference type="Pfam" id="PF13855">
    <property type="entry name" value="LRR_8"/>
    <property type="match status" value="1"/>
</dbReference>
<dbReference type="PANTHER" id="PTHR24113:SF12">
    <property type="entry name" value="RAN GTPASE-ACTIVATING PROTEIN 1"/>
    <property type="match status" value="1"/>
</dbReference>
<dbReference type="SUPFAM" id="SSF52047">
    <property type="entry name" value="RNI-like"/>
    <property type="match status" value="1"/>
</dbReference>
<evidence type="ECO:0000313" key="5">
    <source>
        <dbReference type="Proteomes" id="UP001515480"/>
    </source>
</evidence>
<evidence type="ECO:0000256" key="1">
    <source>
        <dbReference type="ARBA" id="ARBA00022468"/>
    </source>
</evidence>
<organism evidence="4 5">
    <name type="scientific">Prymnesium parvum</name>
    <name type="common">Toxic golden alga</name>
    <dbReference type="NCBI Taxonomy" id="97485"/>
    <lineage>
        <taxon>Eukaryota</taxon>
        <taxon>Haptista</taxon>
        <taxon>Haptophyta</taxon>
        <taxon>Prymnesiophyceae</taxon>
        <taxon>Prymnesiales</taxon>
        <taxon>Prymnesiaceae</taxon>
        <taxon>Prymnesium</taxon>
    </lineage>
</organism>
<comment type="caution">
    <text evidence="4">The sequence shown here is derived from an EMBL/GenBank/DDBJ whole genome shotgun (WGS) entry which is preliminary data.</text>
</comment>
<dbReference type="PROSITE" id="PS51450">
    <property type="entry name" value="LRR"/>
    <property type="match status" value="1"/>
</dbReference>
<evidence type="ECO:0000256" key="2">
    <source>
        <dbReference type="ARBA" id="ARBA00022614"/>
    </source>
</evidence>
<dbReference type="Proteomes" id="UP001515480">
    <property type="component" value="Unassembled WGS sequence"/>
</dbReference>
<dbReference type="AlphaFoldDB" id="A0AB34JNP0"/>
<dbReference type="GO" id="GO:0005829">
    <property type="term" value="C:cytosol"/>
    <property type="evidence" value="ECO:0007669"/>
    <property type="project" value="TreeGrafter"/>
</dbReference>